<protein>
    <recommendedName>
        <fullName evidence="5">Transmembrane protein</fullName>
    </recommendedName>
</protein>
<accession>X6P0U6</accession>
<feature type="region of interest" description="Disordered" evidence="1">
    <location>
        <begin position="1"/>
        <end position="28"/>
    </location>
</feature>
<feature type="transmembrane region" description="Helical" evidence="2">
    <location>
        <begin position="376"/>
        <end position="397"/>
    </location>
</feature>
<sequence length="631" mass="72194">MQKRRQNTGMTSSQQFHQPQQPTFGSSVQLQPLPATYMPITSTAKTVHSSTGNSYHIYQPTDGSVVTSLPSQTAFVALSAHQVANSSGTVSIPISANPPMAISSIPTGSGTTMAIPKRKKVIFIYIDLVIICVCLLLTAIGVYIQYHRTSDPNEPFSFFYLDALSPSSLKQFLRTDHSIQPRTIPVSLVYVVWFVVLCMVIILEYAFTHAAVPRYIRLYKILFDIELFVLTGLIVYTSLVIIQAFSCEKKPNFGHNNNVVNRINSFPCGQSAMAFLPFFLFLYVMDILMQHWYEEELPSIVAMGAGVTEEMKQWHSQLRQLSIQNKNKQVLSIVLMQFILFSLSTILWQVIPYPVCCSKKKKKTSHIFNNNNKNTYVIITGVILDIVVLWFVQPLLFRNYFLKFNDDSILLKLPIQEYLFPHNYMNIPNKWLFMYKFSLCCLCGCCCSWYCQNFNMKNGNNGMRINAGNLLWTNYEGYYSSSIASSDTYHINLVNSNASMCQFISVLKLIWEWLVDRYADFLQANEDKNLPNRGCSHLYFTIYHYKWPFHTHSQHSYGMSLQPTMWIPASDIVLPNHSIKDSQNLMPQTAFHPERQSNDFDEEEKMGELYDQDSQKDVPLPLTATSPGSFV</sequence>
<keyword evidence="4" id="KW-1185">Reference proteome</keyword>
<organism evidence="3 4">
    <name type="scientific">Reticulomyxa filosa</name>
    <dbReference type="NCBI Taxonomy" id="46433"/>
    <lineage>
        <taxon>Eukaryota</taxon>
        <taxon>Sar</taxon>
        <taxon>Rhizaria</taxon>
        <taxon>Retaria</taxon>
        <taxon>Foraminifera</taxon>
        <taxon>Monothalamids</taxon>
        <taxon>Reticulomyxidae</taxon>
        <taxon>Reticulomyxa</taxon>
    </lineage>
</organism>
<evidence type="ECO:0008006" key="5">
    <source>
        <dbReference type="Google" id="ProtNLM"/>
    </source>
</evidence>
<feature type="transmembrane region" description="Helical" evidence="2">
    <location>
        <begin position="227"/>
        <end position="245"/>
    </location>
</feature>
<gene>
    <name evidence="3" type="ORF">RFI_05417</name>
</gene>
<evidence type="ECO:0000256" key="1">
    <source>
        <dbReference type="SAM" id="MobiDB-lite"/>
    </source>
</evidence>
<dbReference type="AlphaFoldDB" id="X6P0U6"/>
<feature type="region of interest" description="Disordered" evidence="1">
    <location>
        <begin position="594"/>
        <end position="631"/>
    </location>
</feature>
<keyword evidence="2" id="KW-0472">Membrane</keyword>
<name>X6P0U6_RETFI</name>
<feature type="transmembrane region" description="Helical" evidence="2">
    <location>
        <begin position="185"/>
        <end position="207"/>
    </location>
</feature>
<keyword evidence="2" id="KW-1133">Transmembrane helix</keyword>
<evidence type="ECO:0000313" key="4">
    <source>
        <dbReference type="Proteomes" id="UP000023152"/>
    </source>
</evidence>
<feature type="transmembrane region" description="Helical" evidence="2">
    <location>
        <begin position="122"/>
        <end position="144"/>
    </location>
</feature>
<dbReference type="Proteomes" id="UP000023152">
    <property type="component" value="Unassembled WGS sequence"/>
</dbReference>
<evidence type="ECO:0000313" key="3">
    <source>
        <dbReference type="EMBL" id="ETO31704.1"/>
    </source>
</evidence>
<evidence type="ECO:0000256" key="2">
    <source>
        <dbReference type="SAM" id="Phobius"/>
    </source>
</evidence>
<feature type="transmembrane region" description="Helical" evidence="2">
    <location>
        <begin position="330"/>
        <end position="355"/>
    </location>
</feature>
<reference evidence="3 4" key="1">
    <citation type="journal article" date="2013" name="Curr. Biol.">
        <title>The Genome of the Foraminiferan Reticulomyxa filosa.</title>
        <authorList>
            <person name="Glockner G."/>
            <person name="Hulsmann N."/>
            <person name="Schleicher M."/>
            <person name="Noegel A.A."/>
            <person name="Eichinger L."/>
            <person name="Gallinger C."/>
            <person name="Pawlowski J."/>
            <person name="Sierra R."/>
            <person name="Euteneuer U."/>
            <person name="Pillet L."/>
            <person name="Moustafa A."/>
            <person name="Platzer M."/>
            <person name="Groth M."/>
            <person name="Szafranski K."/>
            <person name="Schliwa M."/>
        </authorList>
    </citation>
    <scope>NUCLEOTIDE SEQUENCE [LARGE SCALE GENOMIC DNA]</scope>
</reference>
<feature type="compositionally biased region" description="Polar residues" evidence="1">
    <location>
        <begin position="7"/>
        <end position="28"/>
    </location>
</feature>
<feature type="transmembrane region" description="Helical" evidence="2">
    <location>
        <begin position="272"/>
        <end position="293"/>
    </location>
</feature>
<dbReference type="EMBL" id="ASPP01004759">
    <property type="protein sequence ID" value="ETO31704.1"/>
    <property type="molecule type" value="Genomic_DNA"/>
</dbReference>
<comment type="caution">
    <text evidence="3">The sequence shown here is derived from an EMBL/GenBank/DDBJ whole genome shotgun (WGS) entry which is preliminary data.</text>
</comment>
<keyword evidence="2" id="KW-0812">Transmembrane</keyword>
<proteinExistence type="predicted"/>